<sequence length="57" mass="6653">MNKVTKMAVSKEIKMVMTKVKTKTKMKLEILIAIKVKLDQMMNHQGINQLILVRRIN</sequence>
<gene>
    <name evidence="1" type="ORF">SDC9_163640</name>
</gene>
<dbReference type="AlphaFoldDB" id="A0A645FRQ9"/>
<comment type="caution">
    <text evidence="1">The sequence shown here is derived from an EMBL/GenBank/DDBJ whole genome shotgun (WGS) entry which is preliminary data.</text>
</comment>
<organism evidence="1">
    <name type="scientific">bioreactor metagenome</name>
    <dbReference type="NCBI Taxonomy" id="1076179"/>
    <lineage>
        <taxon>unclassified sequences</taxon>
        <taxon>metagenomes</taxon>
        <taxon>ecological metagenomes</taxon>
    </lineage>
</organism>
<accession>A0A645FRQ9</accession>
<reference evidence="1" key="1">
    <citation type="submission" date="2019-08" db="EMBL/GenBank/DDBJ databases">
        <authorList>
            <person name="Kucharzyk K."/>
            <person name="Murdoch R.W."/>
            <person name="Higgins S."/>
            <person name="Loffler F."/>
        </authorList>
    </citation>
    <scope>NUCLEOTIDE SEQUENCE</scope>
</reference>
<proteinExistence type="predicted"/>
<evidence type="ECO:0000313" key="1">
    <source>
        <dbReference type="EMBL" id="MPN16302.1"/>
    </source>
</evidence>
<name>A0A645FRQ9_9ZZZZ</name>
<protein>
    <submittedName>
        <fullName evidence="1">Uncharacterized protein</fullName>
    </submittedName>
</protein>
<dbReference type="EMBL" id="VSSQ01063237">
    <property type="protein sequence ID" value="MPN16302.1"/>
    <property type="molecule type" value="Genomic_DNA"/>
</dbReference>